<dbReference type="Proteomes" id="UP001079657">
    <property type="component" value="Unassembled WGS sequence"/>
</dbReference>
<organism evidence="2 3">
    <name type="scientific">Clostridium ganghwense</name>
    <dbReference type="NCBI Taxonomy" id="312089"/>
    <lineage>
        <taxon>Bacteria</taxon>
        <taxon>Bacillati</taxon>
        <taxon>Bacillota</taxon>
        <taxon>Clostridia</taxon>
        <taxon>Eubacteriales</taxon>
        <taxon>Clostridiaceae</taxon>
        <taxon>Clostridium</taxon>
    </lineage>
</organism>
<dbReference type="InterPro" id="IPR011646">
    <property type="entry name" value="KAP_P-loop"/>
</dbReference>
<sequence length="566" mass="67354">MNTLESTKALDRIFSDCNIRFSNKSCVLIDGTWGIGKTKFIENYFSENENEFIYTSVFGKNFVRDIEKSILIHSLPGLKKFNEDSGFAKATQKILNDISDKFLGVSIDSYLNSFSIDDIKLDIISNKRKIICFDDIERKSDSIEMKSLLGLIERARKNFDVLIICNTHELDEKNSEIFNRYKEKVIDYVINIDITHRNTLISILKDMNVGNRNEIIDVYLSGNVSWGKAPAGKKLFLKNKLHNLRIFIKYVELIIKLEKYLEPYKADEHILKICKAVIYDYYFPNKDGKKNSMNFDKFNVYKTINKILLNEDIKKDEFKEYFVANSEIRKDINNIYNAYKLTEKEFQNMIQRIKSKIEDEDLQYFIKQENVISLVSALNEFKIIDKNMRKKLLKIAIDLYSTEKNIPYTKIDYLEWNDFDYYGNEIECNKSVKLFIKEINEKCTEKFQNFIVNKLEESKKTKDYDEVLKLYKFNQIDRIEEFEDIFDHYFNQLVENYSDEISQKINTLITETNSEIISNFLTNRIKNETEVTKIKKYQQFDFELERKMQWEAEEEHYRNNPPEEIE</sequence>
<dbReference type="Pfam" id="PF07693">
    <property type="entry name" value="KAP_NTPase"/>
    <property type="match status" value="1"/>
</dbReference>
<dbReference type="RefSeq" id="WP_268050113.1">
    <property type="nucleotide sequence ID" value="NZ_JAPQES010000004.1"/>
</dbReference>
<keyword evidence="3" id="KW-1185">Reference proteome</keyword>
<dbReference type="SUPFAM" id="SSF52540">
    <property type="entry name" value="P-loop containing nucleoside triphosphate hydrolases"/>
    <property type="match status" value="1"/>
</dbReference>
<evidence type="ECO:0000313" key="2">
    <source>
        <dbReference type="EMBL" id="MCY6371242.1"/>
    </source>
</evidence>
<evidence type="ECO:0000259" key="1">
    <source>
        <dbReference type="Pfam" id="PF07693"/>
    </source>
</evidence>
<evidence type="ECO:0000313" key="3">
    <source>
        <dbReference type="Proteomes" id="UP001079657"/>
    </source>
</evidence>
<accession>A0ABT4CQA8</accession>
<reference evidence="2" key="1">
    <citation type="submission" date="2022-12" db="EMBL/GenBank/DDBJ databases">
        <authorList>
            <person name="Wang J."/>
        </authorList>
    </citation>
    <scope>NUCLEOTIDE SEQUENCE</scope>
    <source>
        <strain evidence="2">HY-42-06</strain>
    </source>
</reference>
<feature type="domain" description="KAP NTPase" evidence="1">
    <location>
        <begin position="17"/>
        <end position="96"/>
    </location>
</feature>
<proteinExistence type="predicted"/>
<gene>
    <name evidence="2" type="ORF">OXH55_11400</name>
</gene>
<dbReference type="EMBL" id="JAPQES010000004">
    <property type="protein sequence ID" value="MCY6371242.1"/>
    <property type="molecule type" value="Genomic_DNA"/>
</dbReference>
<dbReference type="Gene3D" id="3.40.50.300">
    <property type="entry name" value="P-loop containing nucleotide triphosphate hydrolases"/>
    <property type="match status" value="1"/>
</dbReference>
<comment type="caution">
    <text evidence="2">The sequence shown here is derived from an EMBL/GenBank/DDBJ whole genome shotgun (WGS) entry which is preliminary data.</text>
</comment>
<dbReference type="InterPro" id="IPR027417">
    <property type="entry name" value="P-loop_NTPase"/>
</dbReference>
<protein>
    <submittedName>
        <fullName evidence="2">P-loop NTPase fold protein</fullName>
    </submittedName>
</protein>
<name>A0ABT4CQA8_9CLOT</name>